<dbReference type="Proteomes" id="UP000077671">
    <property type="component" value="Unassembled WGS sequence"/>
</dbReference>
<organism evidence="6 7">
    <name type="scientific">Tilletia caries</name>
    <name type="common">wheat bunt fungus</name>
    <dbReference type="NCBI Taxonomy" id="13290"/>
    <lineage>
        <taxon>Eukaryota</taxon>
        <taxon>Fungi</taxon>
        <taxon>Dikarya</taxon>
        <taxon>Basidiomycota</taxon>
        <taxon>Ustilaginomycotina</taxon>
        <taxon>Exobasidiomycetes</taxon>
        <taxon>Tilletiales</taxon>
        <taxon>Tilletiaceae</taxon>
        <taxon>Tilletia</taxon>
    </lineage>
</organism>
<reference evidence="6" key="2">
    <citation type="journal article" date="2019" name="IMA Fungus">
        <title>Genome sequencing and comparison of five Tilletia species to identify candidate genes for the detection of regulated species infecting wheat.</title>
        <authorList>
            <person name="Nguyen H.D.T."/>
            <person name="Sultana T."/>
            <person name="Kesanakurti P."/>
            <person name="Hambleton S."/>
        </authorList>
    </citation>
    <scope>NUCLEOTIDE SEQUENCE</scope>
    <source>
        <strain evidence="6">DAOMC 238032</strain>
    </source>
</reference>
<comment type="similarity">
    <text evidence="2">Belongs to the FUN14 family.</text>
</comment>
<gene>
    <name evidence="6" type="ORF">A4X03_0g7130</name>
</gene>
<evidence type="ECO:0008006" key="8">
    <source>
        <dbReference type="Google" id="ProtNLM"/>
    </source>
</evidence>
<keyword evidence="4" id="KW-1133">Transmembrane helix</keyword>
<evidence type="ECO:0000256" key="3">
    <source>
        <dbReference type="ARBA" id="ARBA00022692"/>
    </source>
</evidence>
<keyword evidence="5" id="KW-0472">Membrane</keyword>
<evidence type="ECO:0000313" key="7">
    <source>
        <dbReference type="Proteomes" id="UP000077671"/>
    </source>
</evidence>
<dbReference type="Pfam" id="PF04930">
    <property type="entry name" value="FUN14"/>
    <property type="match status" value="1"/>
</dbReference>
<name>A0A177TYG1_9BASI</name>
<evidence type="ECO:0000256" key="5">
    <source>
        <dbReference type="ARBA" id="ARBA00023136"/>
    </source>
</evidence>
<dbReference type="PANTHER" id="PTHR21346:SF10">
    <property type="entry name" value="TRANSMEMBRANE PROTEIN"/>
    <property type="match status" value="1"/>
</dbReference>
<reference evidence="6" key="1">
    <citation type="submission" date="2016-04" db="EMBL/GenBank/DDBJ databases">
        <authorList>
            <person name="Nguyen H.D."/>
            <person name="Kesanakurti P."/>
            <person name="Cullis J."/>
            <person name="Levesque C.A."/>
            <person name="Hambleton S."/>
        </authorList>
    </citation>
    <scope>NUCLEOTIDE SEQUENCE</scope>
    <source>
        <strain evidence="6">DAOMC 238032</strain>
    </source>
</reference>
<comment type="caution">
    <text evidence="6">The sequence shown here is derived from an EMBL/GenBank/DDBJ whole genome shotgun (WGS) entry which is preliminary data.</text>
</comment>
<dbReference type="GO" id="GO:0016020">
    <property type="term" value="C:membrane"/>
    <property type="evidence" value="ECO:0007669"/>
    <property type="project" value="UniProtKB-SubCell"/>
</dbReference>
<accession>A0A177TYG1</accession>
<keyword evidence="3" id="KW-0812">Transmembrane</keyword>
<evidence type="ECO:0000256" key="2">
    <source>
        <dbReference type="ARBA" id="ARBA00009160"/>
    </source>
</evidence>
<sequence>MTSIGVRAVPVLRRSCVGVTSRFFSTTTTTAATTSATATASIWAPTFHAHRTALLKPTSTRAISTQAFLAARARESSSPILTAVAAREHNHNHRSNSAEQRPSTRTLSIALAGAALVLYTTTRSATSTLYCESLVNTNLPSGKGDSKSVNNPLNPDGKYPESSVNLYQLSFGTVTGFCAGVFIKKGLKAVAFLLGAGYVLLQYLSSQRLVNVNWGAISRNYNNIVDRAAGGGEGNTLSVRGWKGSKASRIWSRFVDFLTADFQPRATFLAGLVLGFRLG</sequence>
<evidence type="ECO:0000256" key="4">
    <source>
        <dbReference type="ARBA" id="ARBA00022989"/>
    </source>
</evidence>
<dbReference type="InterPro" id="IPR007014">
    <property type="entry name" value="FUN14"/>
</dbReference>
<dbReference type="EMBL" id="LWDD02001580">
    <property type="protein sequence ID" value="KAE8247129.1"/>
    <property type="molecule type" value="Genomic_DNA"/>
</dbReference>
<comment type="subcellular location">
    <subcellularLocation>
        <location evidence="1">Membrane</location>
    </subcellularLocation>
</comment>
<proteinExistence type="inferred from homology"/>
<protein>
    <recommendedName>
        <fullName evidence="8">FUN14 domain-containing protein</fullName>
    </recommendedName>
</protein>
<dbReference type="AlphaFoldDB" id="A0A177TYG1"/>
<evidence type="ECO:0000313" key="6">
    <source>
        <dbReference type="EMBL" id="KAE8247129.1"/>
    </source>
</evidence>
<evidence type="ECO:0000256" key="1">
    <source>
        <dbReference type="ARBA" id="ARBA00004370"/>
    </source>
</evidence>
<dbReference type="PANTHER" id="PTHR21346">
    <property type="entry name" value="FUN14 DOMAIN CONTAINING"/>
    <property type="match status" value="1"/>
</dbReference>